<gene>
    <name evidence="9" type="ORF">HFP15_24985</name>
</gene>
<evidence type="ECO:0000313" key="9">
    <source>
        <dbReference type="EMBL" id="NKQ56138.1"/>
    </source>
</evidence>
<evidence type="ECO:0000256" key="5">
    <source>
        <dbReference type="ARBA" id="ARBA00023004"/>
    </source>
</evidence>
<evidence type="ECO:0000256" key="8">
    <source>
        <dbReference type="RuleBase" id="RU368020"/>
    </source>
</evidence>
<keyword evidence="10" id="KW-1185">Reference proteome</keyword>
<dbReference type="Gene3D" id="3.30.70.20">
    <property type="match status" value="1"/>
</dbReference>
<keyword evidence="2 8" id="KW-0813">Transport</keyword>
<dbReference type="Proteomes" id="UP000715441">
    <property type="component" value="Unassembled WGS sequence"/>
</dbReference>
<protein>
    <recommendedName>
        <fullName evidence="8">Ferredoxin</fullName>
    </recommendedName>
</protein>
<dbReference type="SUPFAM" id="SSF54862">
    <property type="entry name" value="4Fe-4S ferredoxins"/>
    <property type="match status" value="1"/>
</dbReference>
<sequence length="64" mass="6904">MRVLADQNRCASSGNCADVAPEVFGQDDETGVVVVRDETPSDQERDRVKQAEALCPAQAIRVEG</sequence>
<evidence type="ECO:0000256" key="3">
    <source>
        <dbReference type="ARBA" id="ARBA00022723"/>
    </source>
</evidence>
<dbReference type="EMBL" id="JAAXLS010000020">
    <property type="protein sequence ID" value="NKQ56138.1"/>
    <property type="molecule type" value="Genomic_DNA"/>
</dbReference>
<evidence type="ECO:0000256" key="2">
    <source>
        <dbReference type="ARBA" id="ARBA00022448"/>
    </source>
</evidence>
<dbReference type="PANTHER" id="PTHR36923">
    <property type="entry name" value="FERREDOXIN"/>
    <property type="match status" value="1"/>
</dbReference>
<reference evidence="9 10" key="1">
    <citation type="submission" date="2020-04" db="EMBL/GenBank/DDBJ databases">
        <title>Novel species.</title>
        <authorList>
            <person name="Teo W.F.A."/>
            <person name="Lipun K."/>
            <person name="Srisuk N."/>
            <person name="Duangmal K."/>
        </authorList>
    </citation>
    <scope>NUCLEOTIDE SEQUENCE [LARGE SCALE GENOMIC DNA]</scope>
    <source>
        <strain evidence="9 10">K13G38</strain>
    </source>
</reference>
<keyword evidence="5 8" id="KW-0408">Iron</keyword>
<accession>A0ABX1J8V4</accession>
<evidence type="ECO:0000256" key="7">
    <source>
        <dbReference type="ARBA" id="ARBA00023291"/>
    </source>
</evidence>
<dbReference type="InterPro" id="IPR051269">
    <property type="entry name" value="Fe-S_cluster_ET"/>
</dbReference>
<evidence type="ECO:0000313" key="10">
    <source>
        <dbReference type="Proteomes" id="UP000715441"/>
    </source>
</evidence>
<dbReference type="PRINTS" id="PR00352">
    <property type="entry name" value="3FE4SFRDOXIN"/>
</dbReference>
<evidence type="ECO:0000256" key="4">
    <source>
        <dbReference type="ARBA" id="ARBA00022982"/>
    </source>
</evidence>
<keyword evidence="6 8" id="KW-0411">Iron-sulfur</keyword>
<comment type="function">
    <text evidence="8">Ferredoxins are iron-sulfur proteins that transfer electrons in a wide variety of metabolic reactions.</text>
</comment>
<keyword evidence="7" id="KW-0003">3Fe-4S</keyword>
<comment type="cofactor">
    <cofactor evidence="1">
        <name>[3Fe-4S] cluster</name>
        <dbReference type="ChEBI" id="CHEBI:21137"/>
    </cofactor>
</comment>
<evidence type="ECO:0000256" key="6">
    <source>
        <dbReference type="ARBA" id="ARBA00023014"/>
    </source>
</evidence>
<keyword evidence="4 8" id="KW-0249">Electron transport</keyword>
<name>A0ABX1J8V4_9PSEU</name>
<dbReference type="InterPro" id="IPR001080">
    <property type="entry name" value="3Fe4S_ferredoxin"/>
</dbReference>
<dbReference type="Pfam" id="PF13370">
    <property type="entry name" value="Fer4_13"/>
    <property type="match status" value="1"/>
</dbReference>
<dbReference type="PANTHER" id="PTHR36923:SF3">
    <property type="entry name" value="FERREDOXIN"/>
    <property type="match status" value="1"/>
</dbReference>
<comment type="caution">
    <text evidence="9">The sequence shown here is derived from an EMBL/GenBank/DDBJ whole genome shotgun (WGS) entry which is preliminary data.</text>
</comment>
<proteinExistence type="predicted"/>
<organism evidence="9 10">
    <name type="scientific">Amycolatopsis acididurans</name>
    <dbReference type="NCBI Taxonomy" id="2724524"/>
    <lineage>
        <taxon>Bacteria</taxon>
        <taxon>Bacillati</taxon>
        <taxon>Actinomycetota</taxon>
        <taxon>Actinomycetes</taxon>
        <taxon>Pseudonocardiales</taxon>
        <taxon>Pseudonocardiaceae</taxon>
        <taxon>Amycolatopsis</taxon>
    </lineage>
</organism>
<evidence type="ECO:0000256" key="1">
    <source>
        <dbReference type="ARBA" id="ARBA00001927"/>
    </source>
</evidence>
<keyword evidence="3 8" id="KW-0479">Metal-binding</keyword>